<dbReference type="Proteomes" id="UP000031866">
    <property type="component" value="Chromosome"/>
</dbReference>
<feature type="domain" description="Glycosyl transferase family 1" evidence="1">
    <location>
        <begin position="216"/>
        <end position="368"/>
    </location>
</feature>
<dbReference type="KEGG" id="cbei:LF65_05269"/>
<dbReference type="InterPro" id="IPR001296">
    <property type="entry name" value="Glyco_trans_1"/>
</dbReference>
<dbReference type="STRING" id="1520.LF65_05269"/>
<organism evidence="2 3">
    <name type="scientific">Clostridium beijerinckii</name>
    <name type="common">Clostridium MP</name>
    <dbReference type="NCBI Taxonomy" id="1520"/>
    <lineage>
        <taxon>Bacteria</taxon>
        <taxon>Bacillati</taxon>
        <taxon>Bacillota</taxon>
        <taxon>Clostridia</taxon>
        <taxon>Eubacteriales</taxon>
        <taxon>Clostridiaceae</taxon>
        <taxon>Clostridium</taxon>
    </lineage>
</organism>
<dbReference type="Gene3D" id="3.40.50.2000">
    <property type="entry name" value="Glycogen Phosphorylase B"/>
    <property type="match status" value="2"/>
</dbReference>
<proteinExistence type="predicted"/>
<dbReference type="PANTHER" id="PTHR12526:SF630">
    <property type="entry name" value="GLYCOSYLTRANSFERASE"/>
    <property type="match status" value="1"/>
</dbReference>
<protein>
    <submittedName>
        <fullName evidence="2">Glycosyl transferase family 1</fullName>
    </submittedName>
</protein>
<accession>A0A0B5QXT7</accession>
<sequence length="393" mass="45070">MKICFITTTIFNLGGVQRVVSVLASELSKNNKVDVICTDRTFKVNREMYNLNSNVSIKFNSGLLHKKFTNKVICKISREVNSITGILNNSVMSNLLLYGYCPNEVQDRFIKYLNTRNYDVIIGVEGYYSIVLGKISDKLIGKTIGWMHNSYDAYLNNKGKYYWKQEELFKRCIPKLNCNVVLTYDDKIKYKEKLGIDCKVIYNPLSFECNKKSSCDKKSIIFVGRLLEQQKGLDLLIEVFNIIHKKKSDWILKIVGEGPDRESLINHIEKYNLKNNVILLGQCDNVKDHYLESSIFVSTSRWEGFGLAITEAMECGLPVVAFDNSGPKEIISEPNINGVLVGDYNINKFADEIISLIENDEKRASMSLESIKRAQDFKIDNIIKQWIQIIEKQ</sequence>
<evidence type="ECO:0000259" key="1">
    <source>
        <dbReference type="Pfam" id="PF00534"/>
    </source>
</evidence>
<dbReference type="RefSeq" id="WP_041900270.1">
    <property type="nucleotide sequence ID" value="NZ_CP010086.2"/>
</dbReference>
<evidence type="ECO:0000313" key="3">
    <source>
        <dbReference type="Proteomes" id="UP000031866"/>
    </source>
</evidence>
<dbReference type="AlphaFoldDB" id="A0A0B5QXT7"/>
<dbReference type="Pfam" id="PF00534">
    <property type="entry name" value="Glycos_transf_1"/>
    <property type="match status" value="1"/>
</dbReference>
<dbReference type="OrthoDB" id="2023634at2"/>
<name>A0A0B5QXT7_CLOBE</name>
<dbReference type="EMBL" id="CP010086">
    <property type="protein sequence ID" value="AJH01794.1"/>
    <property type="molecule type" value="Genomic_DNA"/>
</dbReference>
<evidence type="ECO:0000313" key="2">
    <source>
        <dbReference type="EMBL" id="AJH01794.1"/>
    </source>
</evidence>
<keyword evidence="2" id="KW-0808">Transferase</keyword>
<dbReference type="SUPFAM" id="SSF53756">
    <property type="entry name" value="UDP-Glycosyltransferase/glycogen phosphorylase"/>
    <property type="match status" value="1"/>
</dbReference>
<dbReference type="PANTHER" id="PTHR12526">
    <property type="entry name" value="GLYCOSYLTRANSFERASE"/>
    <property type="match status" value="1"/>
</dbReference>
<dbReference type="CDD" id="cd03820">
    <property type="entry name" value="GT4_AmsD-like"/>
    <property type="match status" value="1"/>
</dbReference>
<dbReference type="GO" id="GO:0016757">
    <property type="term" value="F:glycosyltransferase activity"/>
    <property type="evidence" value="ECO:0007669"/>
    <property type="project" value="InterPro"/>
</dbReference>
<gene>
    <name evidence="2" type="ORF">LF65_05269</name>
</gene>
<reference evidence="3" key="1">
    <citation type="submission" date="2014-12" db="EMBL/GenBank/DDBJ databases">
        <title>Genome sequence of Clostridium beijerinckii strain 59B.</title>
        <authorList>
            <person name="Little G.T."/>
            <person name="Minton N.P."/>
        </authorList>
    </citation>
    <scope>NUCLEOTIDE SEQUENCE [LARGE SCALE GENOMIC DNA]</scope>
    <source>
        <strain evidence="3">59B</strain>
    </source>
</reference>